<keyword evidence="4" id="KW-1185">Reference proteome</keyword>
<reference evidence="3 4" key="1">
    <citation type="journal article" date="2007" name="Science">
        <title>The Chlamydomonas genome reveals the evolution of key animal and plant functions.</title>
        <authorList>
            <person name="Merchant S.S."/>
            <person name="Prochnik S.E."/>
            <person name="Vallon O."/>
            <person name="Harris E.H."/>
            <person name="Karpowicz S.J."/>
            <person name="Witman G.B."/>
            <person name="Terry A."/>
            <person name="Salamov A."/>
            <person name="Fritz-Laylin L.K."/>
            <person name="Marechal-Drouard L."/>
            <person name="Marshall W.F."/>
            <person name="Qu L.H."/>
            <person name="Nelson D.R."/>
            <person name="Sanderfoot A.A."/>
            <person name="Spalding M.H."/>
            <person name="Kapitonov V.V."/>
            <person name="Ren Q."/>
            <person name="Ferris P."/>
            <person name="Lindquist E."/>
            <person name="Shapiro H."/>
            <person name="Lucas S.M."/>
            <person name="Grimwood J."/>
            <person name="Schmutz J."/>
            <person name="Cardol P."/>
            <person name="Cerutti H."/>
            <person name="Chanfreau G."/>
            <person name="Chen C.L."/>
            <person name="Cognat V."/>
            <person name="Croft M.T."/>
            <person name="Dent R."/>
            <person name="Dutcher S."/>
            <person name="Fernandez E."/>
            <person name="Fukuzawa H."/>
            <person name="Gonzalez-Ballester D."/>
            <person name="Gonzalez-Halphen D."/>
            <person name="Hallmann A."/>
            <person name="Hanikenne M."/>
            <person name="Hippler M."/>
            <person name="Inwood W."/>
            <person name="Jabbari K."/>
            <person name="Kalanon M."/>
            <person name="Kuras R."/>
            <person name="Lefebvre P.A."/>
            <person name="Lemaire S.D."/>
            <person name="Lobanov A.V."/>
            <person name="Lohr M."/>
            <person name="Manuell A."/>
            <person name="Meier I."/>
            <person name="Mets L."/>
            <person name="Mittag M."/>
            <person name="Mittelmeier T."/>
            <person name="Moroney J.V."/>
            <person name="Moseley J."/>
            <person name="Napoli C."/>
            <person name="Nedelcu A.M."/>
            <person name="Niyogi K."/>
            <person name="Novoselov S.V."/>
            <person name="Paulsen I.T."/>
            <person name="Pazour G."/>
            <person name="Purton S."/>
            <person name="Ral J.P."/>
            <person name="Riano-Pachon D.M."/>
            <person name="Riekhof W."/>
            <person name="Rymarquis L."/>
            <person name="Schroda M."/>
            <person name="Stern D."/>
            <person name="Umen J."/>
            <person name="Willows R."/>
            <person name="Wilson N."/>
            <person name="Zimmer S.L."/>
            <person name="Allmer J."/>
            <person name="Balk J."/>
            <person name="Bisova K."/>
            <person name="Chen C.J."/>
            <person name="Elias M."/>
            <person name="Gendler K."/>
            <person name="Hauser C."/>
            <person name="Lamb M.R."/>
            <person name="Ledford H."/>
            <person name="Long J.C."/>
            <person name="Minagawa J."/>
            <person name="Page M.D."/>
            <person name="Pan J."/>
            <person name="Pootakham W."/>
            <person name="Roje S."/>
            <person name="Rose A."/>
            <person name="Stahlberg E."/>
            <person name="Terauchi A.M."/>
            <person name="Yang P."/>
            <person name="Ball S."/>
            <person name="Bowler C."/>
            <person name="Dieckmann C.L."/>
            <person name="Gladyshev V.N."/>
            <person name="Green P."/>
            <person name="Jorgensen R."/>
            <person name="Mayfield S."/>
            <person name="Mueller-Roeber B."/>
            <person name="Rajamani S."/>
            <person name="Sayre R.T."/>
            <person name="Brokstein P."/>
            <person name="Dubchak I."/>
            <person name="Goodstein D."/>
            <person name="Hornick L."/>
            <person name="Huang Y.W."/>
            <person name="Jhaveri J."/>
            <person name="Luo Y."/>
            <person name="Martinez D."/>
            <person name="Ngau W.C."/>
            <person name="Otillar B."/>
            <person name="Poliakov A."/>
            <person name="Porter A."/>
            <person name="Szajkowski L."/>
            <person name="Werner G."/>
            <person name="Zhou K."/>
            <person name="Grigoriev I.V."/>
            <person name="Rokhsar D.S."/>
            <person name="Grossman A.R."/>
        </authorList>
    </citation>
    <scope>NUCLEOTIDE SEQUENCE [LARGE SCALE GENOMIC DNA]</scope>
    <source>
        <strain evidence="4">CC-503</strain>
    </source>
</reference>
<dbReference type="PANTHER" id="PTHR10625:SF23">
    <property type="entry name" value="HISTONE DEACETYLASE 11"/>
    <property type="match status" value="1"/>
</dbReference>
<dbReference type="Gramene" id="PNW84775">
    <property type="protein sequence ID" value="PNW84775"/>
    <property type="gene ID" value="CHLRE_03g158200v5"/>
</dbReference>
<dbReference type="Pfam" id="PF00850">
    <property type="entry name" value="Hist_deacetyl"/>
    <property type="match status" value="2"/>
</dbReference>
<dbReference type="InterPro" id="IPR037138">
    <property type="entry name" value="His_deacetylse_dom_sf"/>
</dbReference>
<sequence>MEHRTGTAASEAARYVSAPDVPTDNAAAASASASAAAATTPPASAATAATAPTAGAASGFGALARVSPGALAAAYADLCAGAWPGPEQLPLVYHPNYNISFFGIEKLHPFDAGKFAKVVKALKRDGVVLGDAQLVTPREATPEMLSDVHTADYLHRIHNHNFTVVQVTELAALAMLPNKLLQWRVVAPMRMHVGGTMLALGLALERGWAVNIGGGMHHASADRGMGWCPFDDIMLGVRRARRAVAAAAEAAEAAEAGAGAGVAQGEGASAPAAGPQSGGEAAAEAAAAEAAAAGDGAGAGGLKVLVIDLDAHQGNGVERDKLALGDGQLYILDMYNAGVFPRDDEAKAGIDIRVELKSGTEDDVYLNRLRAALERAALVLPRPDLVVYNAGTDVLAGDPLGRLGVSHAGVVERDELVWRWCRDVARAPIAMLLSGGYAKDSAAVITASLTNLINKFDLKS</sequence>
<dbReference type="PRINTS" id="PR01270">
    <property type="entry name" value="HDASUPER"/>
</dbReference>
<proteinExistence type="predicted"/>
<dbReference type="STRING" id="3055.A0A2K3DW73"/>
<evidence type="ECO:0000259" key="2">
    <source>
        <dbReference type="Pfam" id="PF00850"/>
    </source>
</evidence>
<evidence type="ECO:0000256" key="1">
    <source>
        <dbReference type="ARBA" id="ARBA00022801"/>
    </source>
</evidence>
<dbReference type="RefSeq" id="XP_042925771.1">
    <property type="nucleotide sequence ID" value="XM_043060642.1"/>
</dbReference>
<dbReference type="GeneID" id="5723029"/>
<dbReference type="OMA" id="EIGFPWS"/>
<dbReference type="PANTHER" id="PTHR10625">
    <property type="entry name" value="HISTONE DEACETYLASE HDAC1-RELATED"/>
    <property type="match status" value="1"/>
</dbReference>
<dbReference type="Gene3D" id="3.40.800.20">
    <property type="entry name" value="Histone deacetylase domain"/>
    <property type="match status" value="2"/>
</dbReference>
<dbReference type="EMBL" id="CM008964">
    <property type="protein sequence ID" value="PNW84775.1"/>
    <property type="molecule type" value="Genomic_DNA"/>
</dbReference>
<dbReference type="InterPro" id="IPR023801">
    <property type="entry name" value="His_deacetylse_dom"/>
</dbReference>
<dbReference type="CDD" id="cd09993">
    <property type="entry name" value="HDAC_classIV"/>
    <property type="match status" value="1"/>
</dbReference>
<feature type="domain" description="Histone deacetylase" evidence="2">
    <location>
        <begin position="301"/>
        <end position="451"/>
    </location>
</feature>
<organism evidence="3 4">
    <name type="scientific">Chlamydomonas reinhardtii</name>
    <name type="common">Chlamydomonas smithii</name>
    <dbReference type="NCBI Taxonomy" id="3055"/>
    <lineage>
        <taxon>Eukaryota</taxon>
        <taxon>Viridiplantae</taxon>
        <taxon>Chlorophyta</taxon>
        <taxon>core chlorophytes</taxon>
        <taxon>Chlorophyceae</taxon>
        <taxon>CS clade</taxon>
        <taxon>Chlamydomonadales</taxon>
        <taxon>Chlamydomonadaceae</taxon>
        <taxon>Chlamydomonas</taxon>
    </lineage>
</organism>
<feature type="domain" description="Histone deacetylase" evidence="2">
    <location>
        <begin position="108"/>
        <end position="242"/>
    </location>
</feature>
<dbReference type="FunCoup" id="A0A2K3DW73">
    <property type="interactions" value="296"/>
</dbReference>
<keyword evidence="1" id="KW-0378">Hydrolase</keyword>
<dbReference type="KEGG" id="cre:CHLRE_03g158200v5"/>
<dbReference type="InterPro" id="IPR023696">
    <property type="entry name" value="Ureohydrolase_dom_sf"/>
</dbReference>
<dbReference type="SUPFAM" id="SSF52768">
    <property type="entry name" value="Arginase/deacetylase"/>
    <property type="match status" value="2"/>
</dbReference>
<accession>A0A2K3DW73</accession>
<evidence type="ECO:0000313" key="3">
    <source>
        <dbReference type="EMBL" id="PNW84775.1"/>
    </source>
</evidence>
<gene>
    <name evidence="3" type="ORF">CHLRE_03g158200v5</name>
</gene>
<dbReference type="AlphaFoldDB" id="A0A2K3DW73"/>
<dbReference type="InterPro" id="IPR000286">
    <property type="entry name" value="HDACs"/>
</dbReference>
<dbReference type="Proteomes" id="UP000006906">
    <property type="component" value="Chromosome 3"/>
</dbReference>
<dbReference type="InterPro" id="IPR044150">
    <property type="entry name" value="HDAC_classIV"/>
</dbReference>
<protein>
    <recommendedName>
        <fullName evidence="2">Histone deacetylase domain-containing protein</fullName>
    </recommendedName>
</protein>
<dbReference type="GO" id="GO:0016787">
    <property type="term" value="F:hydrolase activity"/>
    <property type="evidence" value="ECO:0007669"/>
    <property type="project" value="UniProtKB-KW"/>
</dbReference>
<name>A0A2K3DW73_CHLRE</name>
<dbReference type="GO" id="GO:0004407">
    <property type="term" value="F:histone deacetylase activity"/>
    <property type="evidence" value="ECO:0007669"/>
    <property type="project" value="InterPro"/>
</dbReference>
<dbReference type="OrthoDB" id="437693at2759"/>
<dbReference type="InParanoid" id="A0A2K3DW73"/>
<dbReference type="ExpressionAtlas" id="A0A2K3DW73">
    <property type="expression patterns" value="baseline"/>
</dbReference>
<evidence type="ECO:0000313" key="4">
    <source>
        <dbReference type="Proteomes" id="UP000006906"/>
    </source>
</evidence>